<dbReference type="GO" id="GO:0005737">
    <property type="term" value="C:cytoplasm"/>
    <property type="evidence" value="ECO:0007669"/>
    <property type="project" value="TreeGrafter"/>
</dbReference>
<gene>
    <name evidence="2" type="ORF">SAMN05421877_10421</name>
</gene>
<evidence type="ECO:0000313" key="2">
    <source>
        <dbReference type="EMBL" id="SEF97648.1"/>
    </source>
</evidence>
<dbReference type="Pfam" id="PF01370">
    <property type="entry name" value="Epimerase"/>
    <property type="match status" value="1"/>
</dbReference>
<dbReference type="InterPro" id="IPR036291">
    <property type="entry name" value="NAD(P)-bd_dom_sf"/>
</dbReference>
<dbReference type="GO" id="GO:0004029">
    <property type="term" value="F:aldehyde dehydrogenase (NAD+) activity"/>
    <property type="evidence" value="ECO:0007669"/>
    <property type="project" value="TreeGrafter"/>
</dbReference>
<organism evidence="2 3">
    <name type="scientific">Sphingobacterium lactis</name>
    <dbReference type="NCBI Taxonomy" id="797291"/>
    <lineage>
        <taxon>Bacteria</taxon>
        <taxon>Pseudomonadati</taxon>
        <taxon>Bacteroidota</taxon>
        <taxon>Sphingobacteriia</taxon>
        <taxon>Sphingobacteriales</taxon>
        <taxon>Sphingobacteriaceae</taxon>
        <taxon>Sphingobacterium</taxon>
    </lineage>
</organism>
<sequence length="262" mass="29895">MKNLLILGCGWVGEELAQQYLKKGWQVWATTTSQEKYHRLIGDGIFAYTHNFDTDLNLDLPVDITFDAVVTSIPATQRQTIDEIKHRFYHVFNVLSAINYSKHIFLSSVGVYPDEDGIFDETYANEDRMNAKLRLAEKQLMSLPYTLTFRLGGLFGKKRIFGKYFENKVVTTGDQPANFVHLDDVVSLLSLAIAGDIPVGYYNVVAPEHPSKKEVILKSAEKYMYDYPSAFTPQDSFQKIVRGEKLATLFNYAFKYPSPLDF</sequence>
<feature type="domain" description="NAD-dependent epimerase/dehydratase" evidence="1">
    <location>
        <begin position="5"/>
        <end position="124"/>
    </location>
</feature>
<reference evidence="3" key="1">
    <citation type="submission" date="2016-10" db="EMBL/GenBank/DDBJ databases">
        <authorList>
            <person name="Varghese N."/>
            <person name="Submissions S."/>
        </authorList>
    </citation>
    <scope>NUCLEOTIDE SEQUENCE [LARGE SCALE GENOMIC DNA]</scope>
    <source>
        <strain evidence="3">DSM 22361</strain>
    </source>
</reference>
<evidence type="ECO:0000313" key="3">
    <source>
        <dbReference type="Proteomes" id="UP000236731"/>
    </source>
</evidence>
<dbReference type="AlphaFoldDB" id="A0A1H5WE49"/>
<dbReference type="PANTHER" id="PTHR48079:SF6">
    <property type="entry name" value="NAD(P)-BINDING DOMAIN-CONTAINING PROTEIN-RELATED"/>
    <property type="match status" value="1"/>
</dbReference>
<dbReference type="PANTHER" id="PTHR48079">
    <property type="entry name" value="PROTEIN YEEZ"/>
    <property type="match status" value="1"/>
</dbReference>
<dbReference type="Proteomes" id="UP000236731">
    <property type="component" value="Unassembled WGS sequence"/>
</dbReference>
<dbReference type="Gene3D" id="3.40.50.720">
    <property type="entry name" value="NAD(P)-binding Rossmann-like Domain"/>
    <property type="match status" value="1"/>
</dbReference>
<name>A0A1H5WE49_9SPHI</name>
<keyword evidence="3" id="KW-1185">Reference proteome</keyword>
<evidence type="ECO:0000259" key="1">
    <source>
        <dbReference type="Pfam" id="PF01370"/>
    </source>
</evidence>
<protein>
    <submittedName>
        <fullName evidence="2">Nucleoside-diphosphate-sugar epimerase</fullName>
    </submittedName>
</protein>
<dbReference type="SUPFAM" id="SSF51735">
    <property type="entry name" value="NAD(P)-binding Rossmann-fold domains"/>
    <property type="match status" value="1"/>
</dbReference>
<proteinExistence type="predicted"/>
<dbReference type="InterPro" id="IPR051783">
    <property type="entry name" value="NAD(P)-dependent_oxidoreduct"/>
</dbReference>
<dbReference type="EMBL" id="FNUT01000004">
    <property type="protein sequence ID" value="SEF97648.1"/>
    <property type="molecule type" value="Genomic_DNA"/>
</dbReference>
<dbReference type="InterPro" id="IPR001509">
    <property type="entry name" value="Epimerase_deHydtase"/>
</dbReference>
<dbReference type="RefSeq" id="WP_103905687.1">
    <property type="nucleotide sequence ID" value="NZ_CP049246.1"/>
</dbReference>
<accession>A0A1H5WE49</accession>
<dbReference type="OrthoDB" id="751203at2"/>